<dbReference type="GO" id="GO:0016853">
    <property type="term" value="F:isomerase activity"/>
    <property type="evidence" value="ECO:0007669"/>
    <property type="project" value="InterPro"/>
</dbReference>
<dbReference type="SUPFAM" id="SSF74650">
    <property type="entry name" value="Galactose mutarotase-like"/>
    <property type="match status" value="1"/>
</dbReference>
<dbReference type="EMBL" id="BQKC01000001">
    <property type="protein sequence ID" value="GJM55470.1"/>
    <property type="molecule type" value="Genomic_DNA"/>
</dbReference>
<dbReference type="InterPro" id="IPR008183">
    <property type="entry name" value="Aldose_1/G6P_1-epimerase"/>
</dbReference>
<dbReference type="AlphaFoldDB" id="A0AAV5B5M2"/>
<dbReference type="PANTHER" id="PTHR11122">
    <property type="entry name" value="APOSPORY-ASSOCIATED PROTEIN C-RELATED"/>
    <property type="match status" value="1"/>
</dbReference>
<dbReference type="Gene3D" id="2.70.98.10">
    <property type="match status" value="1"/>
</dbReference>
<comment type="caution">
    <text evidence="1">The sequence shown here is derived from an EMBL/GenBank/DDBJ whole genome shotgun (WGS) entry which is preliminary data.</text>
</comment>
<dbReference type="GO" id="GO:0005975">
    <property type="term" value="P:carbohydrate metabolic process"/>
    <property type="evidence" value="ECO:0007669"/>
    <property type="project" value="InterPro"/>
</dbReference>
<dbReference type="InterPro" id="IPR011013">
    <property type="entry name" value="Gal_mutarotase_sf_dom"/>
</dbReference>
<organism evidence="1 2">
    <name type="scientific">Granulimonas faecalis</name>
    <dbReference type="NCBI Taxonomy" id="2894155"/>
    <lineage>
        <taxon>Bacteria</taxon>
        <taxon>Bacillati</taxon>
        <taxon>Actinomycetota</taxon>
        <taxon>Coriobacteriia</taxon>
        <taxon>Coriobacteriales</taxon>
        <taxon>Kribbibacteriaceae</taxon>
        <taxon>Granulimonas</taxon>
    </lineage>
</organism>
<dbReference type="Proteomes" id="UP001055025">
    <property type="component" value="Unassembled WGS sequence"/>
</dbReference>
<accession>A0AAV5B5M2</accession>
<sequence>MGATTVIASDNLRAAVDSEGAQLLSLALDGREYLWRGDGRWWPRRAPVLFPIVGALRGDRCTTQQGPATMAQHGIARTHEHEVVDVRPASVTFRLTDDEGTRGQWPYAFSLSMTYAVGDGALAQTFSVENTGDVPMPFQLGGHPAFNVPLEPGSGEAFEDWVLEFAEPWTYEAPVIHDRLIDWSDRVAVVDDEAVLPLSHRLFDRDAIVLQDVPGRTVRLEGTRSGHGVEVNFPGFKYCGIWSAAGDAPFVAVEPWTGTATGTDEGDAMEGKRGVTLLAPGGTFERTFTVRPF</sequence>
<gene>
    <name evidence="1" type="ORF">ATOP_11250</name>
</gene>
<keyword evidence="2" id="KW-1185">Reference proteome</keyword>
<reference evidence="1" key="1">
    <citation type="journal article" date="2022" name="Int. J. Syst. Evol. Microbiol.">
        <title>Granulimonas faecalis gen. nov., sp. nov., and Leptogranulimonas caecicola gen. nov., sp. nov., novel lactate-producing Atopobiaceae bacteria isolated from mouse intestines, and an emended description of the family Atopobiaceae.</title>
        <authorList>
            <person name="Morinaga K."/>
            <person name="Kusada H."/>
            <person name="Sakamoto S."/>
            <person name="Murakami T."/>
            <person name="Toyoda A."/>
            <person name="Mori H."/>
            <person name="Meng X.Y."/>
            <person name="Takashino M."/>
            <person name="Murotomi K."/>
            <person name="Tamaki H."/>
        </authorList>
    </citation>
    <scope>NUCLEOTIDE SEQUENCE</scope>
    <source>
        <strain evidence="1">OPF53</strain>
    </source>
</reference>
<dbReference type="GO" id="GO:0030246">
    <property type="term" value="F:carbohydrate binding"/>
    <property type="evidence" value="ECO:0007669"/>
    <property type="project" value="InterPro"/>
</dbReference>
<evidence type="ECO:0000313" key="2">
    <source>
        <dbReference type="Proteomes" id="UP001055025"/>
    </source>
</evidence>
<dbReference type="InterPro" id="IPR014718">
    <property type="entry name" value="GH-type_carb-bd"/>
</dbReference>
<dbReference type="PANTHER" id="PTHR11122:SF13">
    <property type="entry name" value="GLUCOSE-6-PHOSPHATE 1-EPIMERASE"/>
    <property type="match status" value="1"/>
</dbReference>
<dbReference type="Pfam" id="PF01263">
    <property type="entry name" value="Aldose_epim"/>
    <property type="match status" value="1"/>
</dbReference>
<dbReference type="InterPro" id="IPR037481">
    <property type="entry name" value="LacX"/>
</dbReference>
<name>A0AAV5B5M2_9ACTN</name>
<proteinExistence type="predicted"/>
<dbReference type="CDD" id="cd09024">
    <property type="entry name" value="Aldose_epim_lacX"/>
    <property type="match status" value="1"/>
</dbReference>
<evidence type="ECO:0000313" key="1">
    <source>
        <dbReference type="EMBL" id="GJM55470.1"/>
    </source>
</evidence>
<dbReference type="RefSeq" id="WP_265590807.1">
    <property type="nucleotide sequence ID" value="NZ_BQKC01000001.1"/>
</dbReference>
<protein>
    <submittedName>
        <fullName evidence="1">Protein lacX</fullName>
    </submittedName>
</protein>